<gene>
    <name evidence="1" type="ORF">ABS770_15270</name>
</gene>
<organism evidence="1 2">
    <name type="scientific">Methylobacterium brachiatum</name>
    <dbReference type="NCBI Taxonomy" id="269660"/>
    <lineage>
        <taxon>Bacteria</taxon>
        <taxon>Pseudomonadati</taxon>
        <taxon>Pseudomonadota</taxon>
        <taxon>Alphaproteobacteria</taxon>
        <taxon>Hyphomicrobiales</taxon>
        <taxon>Methylobacteriaceae</taxon>
        <taxon>Methylobacterium</taxon>
    </lineage>
</organism>
<keyword evidence="2" id="KW-1185">Reference proteome</keyword>
<evidence type="ECO:0000313" key="1">
    <source>
        <dbReference type="EMBL" id="MER2289628.1"/>
    </source>
</evidence>
<reference evidence="1" key="1">
    <citation type="submission" date="2024-06" db="EMBL/GenBank/DDBJ databases">
        <authorList>
            <person name="Campbell A.G."/>
        </authorList>
    </citation>
    <scope>NUCLEOTIDE SEQUENCE</scope>
    <source>
        <strain evidence="1">EM17</strain>
    </source>
</reference>
<dbReference type="EMBL" id="JBELQD010000015">
    <property type="protein sequence ID" value="MER2289628.1"/>
    <property type="molecule type" value="Genomic_DNA"/>
</dbReference>
<dbReference type="Proteomes" id="UP001432995">
    <property type="component" value="Unassembled WGS sequence"/>
</dbReference>
<evidence type="ECO:0000313" key="2">
    <source>
        <dbReference type="Proteomes" id="UP001432995"/>
    </source>
</evidence>
<dbReference type="RefSeq" id="WP_350378837.1">
    <property type="nucleotide sequence ID" value="NZ_JBELQD010000015.1"/>
</dbReference>
<sequence length="66" mass="7628">MTRELRPDQIQDLGTLFFKHRRHIQGGEPGTGKTPTICVLQRARWNKHDHKSLWLTPKATGNAPRQ</sequence>
<comment type="caution">
    <text evidence="1">The sequence shown here is derived from an EMBL/GenBank/DDBJ whole genome shotgun (WGS) entry which is preliminary data.</text>
</comment>
<proteinExistence type="predicted"/>
<accession>A0ABV1R451</accession>
<name>A0ABV1R451_9HYPH</name>
<protein>
    <submittedName>
        <fullName evidence="1">Uncharacterized protein</fullName>
    </submittedName>
</protein>